<accession>A0A1I4PSV2</accession>
<dbReference type="STRING" id="1123291.SAMN04490355_107214"/>
<proteinExistence type="predicted"/>
<dbReference type="Proteomes" id="UP000199520">
    <property type="component" value="Unassembled WGS sequence"/>
</dbReference>
<dbReference type="RefSeq" id="WP_090943849.1">
    <property type="nucleotide sequence ID" value="NZ_FOTS01000072.1"/>
</dbReference>
<protein>
    <submittedName>
        <fullName evidence="1">Uncharacterized protein</fullName>
    </submittedName>
</protein>
<gene>
    <name evidence="1" type="ORF">SAMN04490355_107214</name>
</gene>
<dbReference type="EMBL" id="FOTS01000072">
    <property type="protein sequence ID" value="SFM30922.1"/>
    <property type="molecule type" value="Genomic_DNA"/>
</dbReference>
<name>A0A1I4PSV2_9FIRM</name>
<reference evidence="2" key="1">
    <citation type="submission" date="2016-10" db="EMBL/GenBank/DDBJ databases">
        <authorList>
            <person name="Varghese N."/>
            <person name="Submissions S."/>
        </authorList>
    </citation>
    <scope>NUCLEOTIDE SEQUENCE [LARGE SCALE GENOMIC DNA]</scope>
    <source>
        <strain evidence="2">DSM 13327</strain>
    </source>
</reference>
<organism evidence="1 2">
    <name type="scientific">Pelosinus propionicus DSM 13327</name>
    <dbReference type="NCBI Taxonomy" id="1123291"/>
    <lineage>
        <taxon>Bacteria</taxon>
        <taxon>Bacillati</taxon>
        <taxon>Bacillota</taxon>
        <taxon>Negativicutes</taxon>
        <taxon>Selenomonadales</taxon>
        <taxon>Sporomusaceae</taxon>
        <taxon>Pelosinus</taxon>
    </lineage>
</organism>
<evidence type="ECO:0000313" key="2">
    <source>
        <dbReference type="Proteomes" id="UP000199520"/>
    </source>
</evidence>
<sequence length="466" mass="55056">MKPQRIKLQFKGFNCADLFDSDDFFHFLFNSDFLDIGLNKPNPLITASFERIISTVKVNEKETWYDGQEFQKKILDMIINNIPCHGDEPHLKDIESMKRYWNEYGPPYFLKNIETKDEIIKNFIGTCYTIAFMLHFWNNKLFKDNFVQIDVFEIVKQILASTDDLTDPSRDPGQYYIYLSLWDDKNQFNPTWKSFVQIPWVDLINNYENGLDGVLDAIKYTVSPGSTDIIGDILKNKKIMDEPRYHSPEEYKRWNELLETAENKFWELYSEELDASLFQQTFFPIFISSNHIELKNLEKYLFSSDSDSCISWLKTACINSISAVLALHPARLVTSVHNDKVSFSPQIDNNIIYFLTEMIEKLSNADYCEYCGNELNNENKISGKKRRFCNEACYDKFRYNNNEIRRTSKNINDYIHNTLKNRQGKVNLEFKNKLYQEANKLLNENKNYNDVRVYVKKKLDEAYPIK</sequence>
<evidence type="ECO:0000313" key="1">
    <source>
        <dbReference type="EMBL" id="SFM30922.1"/>
    </source>
</evidence>
<dbReference type="AlphaFoldDB" id="A0A1I4PSV2"/>
<keyword evidence="2" id="KW-1185">Reference proteome</keyword>